<evidence type="ECO:0000256" key="1">
    <source>
        <dbReference type="SAM" id="Phobius"/>
    </source>
</evidence>
<dbReference type="AlphaFoldDB" id="A0A3R9KJ55"/>
<dbReference type="InterPro" id="IPR005915">
    <property type="entry name" value="Tandem_5TM"/>
</dbReference>
<evidence type="ECO:0008006" key="4">
    <source>
        <dbReference type="Google" id="ProtNLM"/>
    </source>
</evidence>
<feature type="transmembrane region" description="Helical" evidence="1">
    <location>
        <begin position="66"/>
        <end position="84"/>
    </location>
</feature>
<keyword evidence="1" id="KW-0812">Transmembrane</keyword>
<proteinExistence type="predicted"/>
<evidence type="ECO:0000313" key="2">
    <source>
        <dbReference type="EMBL" id="RSJ77986.1"/>
    </source>
</evidence>
<evidence type="ECO:0000313" key="3">
    <source>
        <dbReference type="Proteomes" id="UP000272213"/>
    </source>
</evidence>
<accession>A0A3R9KJ55</accession>
<feature type="transmembrane region" description="Helical" evidence="1">
    <location>
        <begin position="104"/>
        <end position="124"/>
    </location>
</feature>
<sequence length="221" mass="26405">MRAHHVNFRYILLEDGKEYFLLDKLPTLWGYFFPYLNWFSNRTLYRLTESQFWEIRMRKKHWLETLVIPMPVFLAVSVWAGRIRTSDSLYAYLNLPRFSFTERWIYWFLAFILAVVLANLIHFLSSRSLVKKFDFSLYKKGQGKIKIAKLAPWMKKQFKGVLILNSLIFLFSFFILNWGTLAFLMFHGLILLMCTLLAGDLSYSENCQYTIERDEKDSAIK</sequence>
<dbReference type="NCBIfam" id="TIGR01218">
    <property type="entry name" value="Gpos_tandem_5TM"/>
    <property type="match status" value="1"/>
</dbReference>
<protein>
    <recommendedName>
        <fullName evidence="4">DUF443 family protein</fullName>
    </recommendedName>
</protein>
<dbReference type="Proteomes" id="UP000272213">
    <property type="component" value="Unassembled WGS sequence"/>
</dbReference>
<dbReference type="EMBL" id="RJPM01000001">
    <property type="protein sequence ID" value="RSJ77986.1"/>
    <property type="molecule type" value="Genomic_DNA"/>
</dbReference>
<dbReference type="Pfam" id="PF04276">
    <property type="entry name" value="DUF443"/>
    <property type="match status" value="1"/>
</dbReference>
<organism evidence="2 3">
    <name type="scientific">Streptococcus cristatus</name>
    <dbReference type="NCBI Taxonomy" id="45634"/>
    <lineage>
        <taxon>Bacteria</taxon>
        <taxon>Bacillati</taxon>
        <taxon>Bacillota</taxon>
        <taxon>Bacilli</taxon>
        <taxon>Lactobacillales</taxon>
        <taxon>Streptococcaceae</taxon>
        <taxon>Streptococcus</taxon>
    </lineage>
</organism>
<reference evidence="2 3" key="1">
    <citation type="submission" date="2018-11" db="EMBL/GenBank/DDBJ databases">
        <title>Species Designations Belie Phenotypic and Genotypic Heterogeneity in Oral Streptococci.</title>
        <authorList>
            <person name="Velsko I."/>
        </authorList>
    </citation>
    <scope>NUCLEOTIDE SEQUENCE [LARGE SCALE GENOMIC DNA]</scope>
    <source>
        <strain evidence="2 3">BCA6</strain>
    </source>
</reference>
<keyword evidence="1" id="KW-1133">Transmembrane helix</keyword>
<keyword evidence="1" id="KW-0472">Membrane</keyword>
<name>A0A3R9KJ55_STRCR</name>
<dbReference type="RefSeq" id="WP_125381863.1">
    <property type="nucleotide sequence ID" value="NZ_RJPM01000001.1"/>
</dbReference>
<comment type="caution">
    <text evidence="2">The sequence shown here is derived from an EMBL/GenBank/DDBJ whole genome shotgun (WGS) entry which is preliminary data.</text>
</comment>
<feature type="transmembrane region" description="Helical" evidence="1">
    <location>
        <begin position="158"/>
        <end position="176"/>
    </location>
</feature>
<gene>
    <name evidence="2" type="ORF">D8798_02250</name>
</gene>